<feature type="transmembrane region" description="Helical" evidence="1">
    <location>
        <begin position="306"/>
        <end position="331"/>
    </location>
</feature>
<keyword evidence="1" id="KW-0812">Transmembrane</keyword>
<evidence type="ECO:0000313" key="4">
    <source>
        <dbReference type="Proteomes" id="UP001501257"/>
    </source>
</evidence>
<dbReference type="EMBL" id="BAABLK010000091">
    <property type="protein sequence ID" value="GAA5228915.1"/>
    <property type="molecule type" value="Genomic_DNA"/>
</dbReference>
<feature type="transmembrane region" description="Helical" evidence="1">
    <location>
        <begin position="149"/>
        <end position="167"/>
    </location>
</feature>
<comment type="caution">
    <text evidence="3">The sequence shown here is derived from an EMBL/GenBank/DDBJ whole genome shotgun (WGS) entry which is preliminary data.</text>
</comment>
<feature type="transmembrane region" description="Helical" evidence="1">
    <location>
        <begin position="71"/>
        <end position="91"/>
    </location>
</feature>
<dbReference type="Proteomes" id="UP001501257">
    <property type="component" value="Unassembled WGS sequence"/>
</dbReference>
<evidence type="ECO:0000313" key="3">
    <source>
        <dbReference type="EMBL" id="GAA5228915.1"/>
    </source>
</evidence>
<sequence>MTHFSSPVAGARSAPGAGSGIGTRLAGVDAARGIALLGMIAVHIVPLALTTEAGETESTWAAELFAGRSSALFVLLSGVGLGLLSGGQSRLGGAGLAQVRRSVAVRALLVFVLGLGLGLLETHVAVILVHYGLLFIFAIPFLGAGARTLGFWAAGWLLLSPLALYLLRPWLVGSMELFRLGASPLPQDLATPSVFLADVFVTGYYPLVIWFGFILAGLCVGRLALGRRPVALALAVGGTGLAVSTKLLSGWLLASEGALKSLALATGAPSRELSVGLVTGQGLEGAMDTPWFLGVSAPHSGAPFDALHVTGCALAALGAAQLLCMALTALLSKAGEVLLWPLTGAGAATLTLYAGHLVALDLLSEVSADAADITVFIGYCVACLVFGLVVKITGRRGPLEALVHSTSRTLGRST</sequence>
<feature type="transmembrane region" description="Helical" evidence="1">
    <location>
        <begin position="232"/>
        <end position="254"/>
    </location>
</feature>
<accession>A0ABP9TRR3</accession>
<feature type="transmembrane region" description="Helical" evidence="1">
    <location>
        <begin position="34"/>
        <end position="51"/>
    </location>
</feature>
<feature type="transmembrane region" description="Helical" evidence="1">
    <location>
        <begin position="126"/>
        <end position="142"/>
    </location>
</feature>
<reference evidence="4" key="1">
    <citation type="journal article" date="2019" name="Int. J. Syst. Evol. Microbiol.">
        <title>The Global Catalogue of Microorganisms (GCM) 10K type strain sequencing project: providing services to taxonomists for standard genome sequencing and annotation.</title>
        <authorList>
            <consortium name="The Broad Institute Genomics Platform"/>
            <consortium name="The Broad Institute Genome Sequencing Center for Infectious Disease"/>
            <person name="Wu L."/>
            <person name="Ma J."/>
        </authorList>
    </citation>
    <scope>NUCLEOTIDE SEQUENCE [LARGE SCALE GENOMIC DNA]</scope>
    <source>
        <strain evidence="4">JCM 18952</strain>
    </source>
</reference>
<evidence type="ECO:0000256" key="1">
    <source>
        <dbReference type="SAM" id="Phobius"/>
    </source>
</evidence>
<gene>
    <name evidence="3" type="ORF">GCM10025778_34540</name>
</gene>
<name>A0ABP9TRR3_9MICC</name>
<dbReference type="RefSeq" id="WP_210101345.1">
    <property type="nucleotide sequence ID" value="NZ_BAABLK010000091.1"/>
</dbReference>
<organism evidence="3 4">
    <name type="scientific">Paeniglutamicibacter antarcticus</name>
    <dbReference type="NCBI Taxonomy" id="494023"/>
    <lineage>
        <taxon>Bacteria</taxon>
        <taxon>Bacillati</taxon>
        <taxon>Actinomycetota</taxon>
        <taxon>Actinomycetes</taxon>
        <taxon>Micrococcales</taxon>
        <taxon>Micrococcaceae</taxon>
        <taxon>Paeniglutamicibacter</taxon>
    </lineage>
</organism>
<dbReference type="Pfam" id="PF07786">
    <property type="entry name" value="HGSNAT_cat"/>
    <property type="match status" value="1"/>
</dbReference>
<feature type="transmembrane region" description="Helical" evidence="1">
    <location>
        <begin position="338"/>
        <end position="358"/>
    </location>
</feature>
<proteinExistence type="predicted"/>
<keyword evidence="1" id="KW-0472">Membrane</keyword>
<feature type="transmembrane region" description="Helical" evidence="1">
    <location>
        <begin position="370"/>
        <end position="390"/>
    </location>
</feature>
<evidence type="ECO:0000259" key="2">
    <source>
        <dbReference type="Pfam" id="PF07786"/>
    </source>
</evidence>
<feature type="transmembrane region" description="Helical" evidence="1">
    <location>
        <begin position="204"/>
        <end position="225"/>
    </location>
</feature>
<feature type="transmembrane region" description="Helical" evidence="1">
    <location>
        <begin position="103"/>
        <end position="120"/>
    </location>
</feature>
<keyword evidence="4" id="KW-1185">Reference proteome</keyword>
<dbReference type="InterPro" id="IPR012429">
    <property type="entry name" value="HGSNAT_cat"/>
</dbReference>
<keyword evidence="1" id="KW-1133">Transmembrane helix</keyword>
<protein>
    <submittedName>
        <fullName evidence="3">Heparan-alpha-glucosaminide N-acetyltransferase domain-containing protein</fullName>
    </submittedName>
</protein>
<feature type="domain" description="Heparan-alpha-glucosaminide N-acetyltransferase catalytic" evidence="2">
    <location>
        <begin position="24"/>
        <end position="227"/>
    </location>
</feature>